<proteinExistence type="predicted"/>
<reference evidence="2" key="1">
    <citation type="submission" date="2014-12" db="EMBL/GenBank/DDBJ databases">
        <title>Insight into the proteome of Arion vulgaris.</title>
        <authorList>
            <person name="Aradska J."/>
            <person name="Bulat T."/>
            <person name="Smidak R."/>
            <person name="Sarate P."/>
            <person name="Gangsoo J."/>
            <person name="Sialana F."/>
            <person name="Bilban M."/>
            <person name="Lubec G."/>
        </authorList>
    </citation>
    <scope>NUCLEOTIDE SEQUENCE</scope>
    <source>
        <tissue evidence="2">Skin</tissue>
    </source>
</reference>
<protein>
    <submittedName>
        <fullName evidence="2">Uncharacterized protein</fullName>
    </submittedName>
</protein>
<gene>
    <name evidence="2" type="primary">ORF184775</name>
</gene>
<sequence length="65" mass="7529">MEDIVESSGHAEQTRETVWINQELDHERHTAQSETEDDDEEKNSIAIPRTIFPSSNKNIHSLIRI</sequence>
<evidence type="ECO:0000313" key="2">
    <source>
        <dbReference type="EMBL" id="CEK91762.1"/>
    </source>
</evidence>
<name>A0A0B7BFV0_9EUPU</name>
<accession>A0A0B7BFV0</accession>
<organism evidence="2">
    <name type="scientific">Arion vulgaris</name>
    <dbReference type="NCBI Taxonomy" id="1028688"/>
    <lineage>
        <taxon>Eukaryota</taxon>
        <taxon>Metazoa</taxon>
        <taxon>Spiralia</taxon>
        <taxon>Lophotrochozoa</taxon>
        <taxon>Mollusca</taxon>
        <taxon>Gastropoda</taxon>
        <taxon>Heterobranchia</taxon>
        <taxon>Euthyneura</taxon>
        <taxon>Panpulmonata</taxon>
        <taxon>Eupulmonata</taxon>
        <taxon>Stylommatophora</taxon>
        <taxon>Helicina</taxon>
        <taxon>Arionoidea</taxon>
        <taxon>Arionidae</taxon>
        <taxon>Arion</taxon>
    </lineage>
</organism>
<dbReference type="EMBL" id="HACG01044897">
    <property type="protein sequence ID" value="CEK91762.1"/>
    <property type="molecule type" value="Transcribed_RNA"/>
</dbReference>
<feature type="region of interest" description="Disordered" evidence="1">
    <location>
        <begin position="1"/>
        <end position="46"/>
    </location>
</feature>
<dbReference type="AlphaFoldDB" id="A0A0B7BFV0"/>
<evidence type="ECO:0000256" key="1">
    <source>
        <dbReference type="SAM" id="MobiDB-lite"/>
    </source>
</evidence>